<feature type="region of interest" description="Disordered" evidence="1">
    <location>
        <begin position="1"/>
        <end position="64"/>
    </location>
</feature>
<dbReference type="EMBL" id="CAJOBI010063188">
    <property type="protein sequence ID" value="CAF4424413.1"/>
    <property type="molecule type" value="Genomic_DNA"/>
</dbReference>
<feature type="compositionally biased region" description="Polar residues" evidence="1">
    <location>
        <begin position="38"/>
        <end position="64"/>
    </location>
</feature>
<dbReference type="AlphaFoldDB" id="A0A8S2W8V4"/>
<comment type="caution">
    <text evidence="2">The sequence shown here is derived from an EMBL/GenBank/DDBJ whole genome shotgun (WGS) entry which is preliminary data.</text>
</comment>
<name>A0A8S2W8V4_9BILA</name>
<accession>A0A8S2W8V4</accession>
<dbReference type="Proteomes" id="UP000676336">
    <property type="component" value="Unassembled WGS sequence"/>
</dbReference>
<evidence type="ECO:0000313" key="2">
    <source>
        <dbReference type="EMBL" id="CAF4424413.1"/>
    </source>
</evidence>
<evidence type="ECO:0000313" key="3">
    <source>
        <dbReference type="Proteomes" id="UP000676336"/>
    </source>
</evidence>
<feature type="compositionally biased region" description="Low complexity" evidence="1">
    <location>
        <begin position="27"/>
        <end position="36"/>
    </location>
</feature>
<gene>
    <name evidence="2" type="ORF">SMN809_LOCUS31518</name>
</gene>
<proteinExistence type="predicted"/>
<feature type="compositionally biased region" description="Pro residues" evidence="1">
    <location>
        <begin position="16"/>
        <end position="26"/>
    </location>
</feature>
<protein>
    <submittedName>
        <fullName evidence="2">Uncharacterized protein</fullName>
    </submittedName>
</protein>
<sequence>MGTNVPPPVIQYHVHPPAPASQPPPILSQQQPSYLSEHFQSQLPHQETKARSSQTDQPNTKNRA</sequence>
<feature type="non-terminal residue" evidence="2">
    <location>
        <position position="64"/>
    </location>
</feature>
<evidence type="ECO:0000256" key="1">
    <source>
        <dbReference type="SAM" id="MobiDB-lite"/>
    </source>
</evidence>
<reference evidence="2" key="1">
    <citation type="submission" date="2021-02" db="EMBL/GenBank/DDBJ databases">
        <authorList>
            <person name="Nowell W R."/>
        </authorList>
    </citation>
    <scope>NUCLEOTIDE SEQUENCE</scope>
</reference>
<organism evidence="2 3">
    <name type="scientific">Rotaria magnacalcarata</name>
    <dbReference type="NCBI Taxonomy" id="392030"/>
    <lineage>
        <taxon>Eukaryota</taxon>
        <taxon>Metazoa</taxon>
        <taxon>Spiralia</taxon>
        <taxon>Gnathifera</taxon>
        <taxon>Rotifera</taxon>
        <taxon>Eurotatoria</taxon>
        <taxon>Bdelloidea</taxon>
        <taxon>Philodinida</taxon>
        <taxon>Philodinidae</taxon>
        <taxon>Rotaria</taxon>
    </lineage>
</organism>